<dbReference type="SUPFAM" id="SSF63520">
    <property type="entry name" value="PTS-regulatory domain, PRD"/>
    <property type="match status" value="2"/>
</dbReference>
<dbReference type="Proteomes" id="UP000637359">
    <property type="component" value="Unassembled WGS sequence"/>
</dbReference>
<dbReference type="GO" id="GO:0003723">
    <property type="term" value="F:RNA binding"/>
    <property type="evidence" value="ECO:0007669"/>
    <property type="project" value="InterPro"/>
</dbReference>
<organism evidence="3 4">
    <name type="scientific">Ornithinibacillus hominis</name>
    <dbReference type="NCBI Taxonomy" id="2763055"/>
    <lineage>
        <taxon>Bacteria</taxon>
        <taxon>Bacillati</taxon>
        <taxon>Bacillota</taxon>
        <taxon>Bacilli</taxon>
        <taxon>Bacillales</taxon>
        <taxon>Bacillaceae</taxon>
        <taxon>Ornithinibacillus</taxon>
    </lineage>
</organism>
<dbReference type="EMBL" id="JACOOL010000009">
    <property type="protein sequence ID" value="MBC5637744.1"/>
    <property type="molecule type" value="Genomic_DNA"/>
</dbReference>
<name>A0A923RJ57_9BACI</name>
<dbReference type="SUPFAM" id="SSF50151">
    <property type="entry name" value="SacY-like RNA-binding domain"/>
    <property type="match status" value="1"/>
</dbReference>
<dbReference type="PANTHER" id="PTHR30185">
    <property type="entry name" value="CRYPTIC BETA-GLUCOSIDE BGL OPERON ANTITERMINATOR"/>
    <property type="match status" value="1"/>
</dbReference>
<dbReference type="InterPro" id="IPR036650">
    <property type="entry name" value="CAT_RNA-bd_dom_sf"/>
</dbReference>
<reference evidence="3" key="1">
    <citation type="submission" date="2020-08" db="EMBL/GenBank/DDBJ databases">
        <title>Genome public.</title>
        <authorList>
            <person name="Liu C."/>
            <person name="Sun Q."/>
        </authorList>
    </citation>
    <scope>NUCLEOTIDE SEQUENCE</scope>
    <source>
        <strain evidence="3">BX22</strain>
    </source>
</reference>
<dbReference type="Pfam" id="PF00874">
    <property type="entry name" value="PRD"/>
    <property type="match status" value="2"/>
</dbReference>
<gene>
    <name evidence="3" type="ORF">H8S33_13085</name>
</gene>
<dbReference type="Gene3D" id="1.10.1790.10">
    <property type="entry name" value="PRD domain"/>
    <property type="match status" value="1"/>
</dbReference>
<dbReference type="PROSITE" id="PS51372">
    <property type="entry name" value="PRD_2"/>
    <property type="match status" value="2"/>
</dbReference>
<dbReference type="Pfam" id="PF03123">
    <property type="entry name" value="CAT_RBD"/>
    <property type="match status" value="1"/>
</dbReference>
<dbReference type="AlphaFoldDB" id="A0A923RJ57"/>
<dbReference type="InterPro" id="IPR036634">
    <property type="entry name" value="PRD_sf"/>
</dbReference>
<evidence type="ECO:0000256" key="1">
    <source>
        <dbReference type="ARBA" id="ARBA00022737"/>
    </source>
</evidence>
<dbReference type="PANTHER" id="PTHR30185:SF16">
    <property type="entry name" value="PROTEIN GLCT"/>
    <property type="match status" value="1"/>
</dbReference>
<dbReference type="Gene3D" id="2.30.24.10">
    <property type="entry name" value="CAT RNA-binding domain"/>
    <property type="match status" value="1"/>
</dbReference>
<dbReference type="SMART" id="SM01061">
    <property type="entry name" value="CAT_RBD"/>
    <property type="match status" value="1"/>
</dbReference>
<dbReference type="InterPro" id="IPR050661">
    <property type="entry name" value="BglG_antiterminators"/>
</dbReference>
<comment type="caution">
    <text evidence="3">The sequence shown here is derived from an EMBL/GenBank/DDBJ whole genome shotgun (WGS) entry which is preliminary data.</text>
</comment>
<dbReference type="NCBIfam" id="NF047357">
    <property type="entry name" value="antiterm_GlcT"/>
    <property type="match status" value="1"/>
</dbReference>
<dbReference type="InterPro" id="IPR004341">
    <property type="entry name" value="CAT_RNA-bd_dom"/>
</dbReference>
<dbReference type="GO" id="GO:0006355">
    <property type="term" value="P:regulation of DNA-templated transcription"/>
    <property type="evidence" value="ECO:0007669"/>
    <property type="project" value="InterPro"/>
</dbReference>
<dbReference type="RefSeq" id="WP_186870449.1">
    <property type="nucleotide sequence ID" value="NZ_JACOOL010000009.1"/>
</dbReference>
<proteinExistence type="predicted"/>
<evidence type="ECO:0000259" key="2">
    <source>
        <dbReference type="PROSITE" id="PS51372"/>
    </source>
</evidence>
<feature type="domain" description="PRD" evidence="2">
    <location>
        <begin position="174"/>
        <end position="281"/>
    </location>
</feature>
<accession>A0A923RJ57</accession>
<keyword evidence="4" id="KW-1185">Reference proteome</keyword>
<evidence type="ECO:0000313" key="3">
    <source>
        <dbReference type="EMBL" id="MBC5637744.1"/>
    </source>
</evidence>
<protein>
    <submittedName>
        <fullName evidence="3">Transcription antiterminator</fullName>
    </submittedName>
</protein>
<dbReference type="Gene3D" id="1.20.58.1950">
    <property type="match status" value="1"/>
</dbReference>
<dbReference type="InterPro" id="IPR011608">
    <property type="entry name" value="PRD"/>
</dbReference>
<sequence length="281" mass="32637">MRIYTVLKALNNNVIIALNNDNQEVVLIGKGIGFNKKRNDIIQEDTVEKLFELRNKAEQENYKKLLPSMEDSTLEAIITAIEMIKRRSNTLINEKVHVALTDHILFAITRLKRGMEITNPFLSETKALYPFEYELASEIVDNMNQSLDIQLPEGEVGFIALHVHSAITEKSLSDISVYSNLLSRLTHTIEEQLKIDIDREGIDYLRLVRHIRYTIERVIKGEKMEEPMKLANLLKNEYPVCYNLAWKLIKMMQQTLKKPVYDAEAVYLTMHLQRLVIKYDS</sequence>
<dbReference type="Gene3D" id="1.20.890.100">
    <property type="match status" value="1"/>
</dbReference>
<feature type="domain" description="PRD" evidence="2">
    <location>
        <begin position="68"/>
        <end position="173"/>
    </location>
</feature>
<keyword evidence="1" id="KW-0677">Repeat</keyword>
<evidence type="ECO:0000313" key="4">
    <source>
        <dbReference type="Proteomes" id="UP000637359"/>
    </source>
</evidence>